<dbReference type="PROSITE" id="PS00758">
    <property type="entry name" value="ARGE_DAPE_CPG2_1"/>
    <property type="match status" value="1"/>
</dbReference>
<dbReference type="Pfam" id="PF07687">
    <property type="entry name" value="M20_dimer"/>
    <property type="match status" value="1"/>
</dbReference>
<evidence type="ECO:0000313" key="9">
    <source>
        <dbReference type="Proteomes" id="UP000254060"/>
    </source>
</evidence>
<dbReference type="InterPro" id="IPR010162">
    <property type="entry name" value="PepT-like"/>
</dbReference>
<dbReference type="InterPro" id="IPR007484">
    <property type="entry name" value="Peptidase_M28"/>
</dbReference>
<evidence type="ECO:0000256" key="2">
    <source>
        <dbReference type="ARBA" id="ARBA00022723"/>
    </source>
</evidence>
<feature type="compositionally biased region" description="Low complexity" evidence="5">
    <location>
        <begin position="281"/>
        <end position="293"/>
    </location>
</feature>
<comment type="cofactor">
    <cofactor evidence="1">
        <name>Zn(2+)</name>
        <dbReference type="ChEBI" id="CHEBI:29105"/>
    </cofactor>
</comment>
<keyword evidence="8" id="KW-0031">Aminopeptidase</keyword>
<keyword evidence="2" id="KW-0479">Metal-binding</keyword>
<dbReference type="PANTHER" id="PTHR42994">
    <property type="entry name" value="PEPTIDASE T"/>
    <property type="match status" value="1"/>
</dbReference>
<evidence type="ECO:0000313" key="8">
    <source>
        <dbReference type="EMBL" id="STO07917.1"/>
    </source>
</evidence>
<accession>A0A377FSY0</accession>
<dbReference type="InterPro" id="IPR001261">
    <property type="entry name" value="ArgE/DapE_CS"/>
</dbReference>
<evidence type="ECO:0000256" key="5">
    <source>
        <dbReference type="SAM" id="MobiDB-lite"/>
    </source>
</evidence>
<dbReference type="Proteomes" id="UP000254060">
    <property type="component" value="Unassembled WGS sequence"/>
</dbReference>
<sequence length="414" mass="44376">MVNETRVLDTFLGLVGIDSETKEEAVICEHLKAVFTDLGCDVYEDDASSKTSHAGNNLIVTLPATKEGVDPIYFTAHMDTVTPGKGIKTSIKDGYVVTDGTTILGADDKTGLTAMIELVRVLKEEMIPHGQIQFVITVGEESGLVGAKVLDLSKIEAKFGFALDSDGPVGDIIVAAPTQAKVNAKIYGKTAHAGVAPEKGVSAIQIAAKAIAKMKLGRIDDETTANIGRFEGGRATNIVCDYVEVLAEARSLLHDKMEAQAEAMKQAYVETAAALGDVPKSRSTSCTQVSSSKKATRSSRSQKRLPLRSVVRRASFTRAADLTRTSSPEAAFRPSTWASAMKRFIRRTNGCHSLNCIRSWSTSSRSSSTSPHRTSHKKRADVTSALRMCSCFQAANSNDSRTSSSVQWSSCAMS</sequence>
<evidence type="ECO:0000259" key="6">
    <source>
        <dbReference type="Pfam" id="PF04389"/>
    </source>
</evidence>
<dbReference type="GO" id="GO:0045148">
    <property type="term" value="F:tripeptide aminopeptidase activity"/>
    <property type="evidence" value="ECO:0007669"/>
    <property type="project" value="UniProtKB-EC"/>
</dbReference>
<feature type="compositionally biased region" description="Basic residues" evidence="5">
    <location>
        <begin position="294"/>
        <end position="306"/>
    </location>
</feature>
<dbReference type="InterPro" id="IPR011650">
    <property type="entry name" value="Peptidase_M20_dimer"/>
</dbReference>
<dbReference type="GO" id="GO:0046872">
    <property type="term" value="F:metal ion binding"/>
    <property type="evidence" value="ECO:0007669"/>
    <property type="project" value="UniProtKB-KW"/>
</dbReference>
<dbReference type="STRING" id="1397694.GCA_000702585_01782"/>
<organism evidence="8 9">
    <name type="scientific">Exiguobacterium aurantiacum</name>
    <dbReference type="NCBI Taxonomy" id="33987"/>
    <lineage>
        <taxon>Bacteria</taxon>
        <taxon>Bacillati</taxon>
        <taxon>Bacillota</taxon>
        <taxon>Bacilli</taxon>
        <taxon>Bacillales</taxon>
        <taxon>Bacillales Family XII. Incertae Sedis</taxon>
        <taxon>Exiguobacterium</taxon>
    </lineage>
</organism>
<evidence type="ECO:0000256" key="4">
    <source>
        <dbReference type="ARBA" id="ARBA00022833"/>
    </source>
</evidence>
<dbReference type="AlphaFoldDB" id="A0A377FSY0"/>
<keyword evidence="8" id="KW-0645">Protease</keyword>
<dbReference type="PANTHER" id="PTHR42994:SF2">
    <property type="entry name" value="PEPTIDASE"/>
    <property type="match status" value="1"/>
</dbReference>
<evidence type="ECO:0000256" key="1">
    <source>
        <dbReference type="ARBA" id="ARBA00001947"/>
    </source>
</evidence>
<feature type="region of interest" description="Disordered" evidence="5">
    <location>
        <begin position="280"/>
        <end position="308"/>
    </location>
</feature>
<proteinExistence type="predicted"/>
<dbReference type="SUPFAM" id="SSF55031">
    <property type="entry name" value="Bacterial exopeptidase dimerisation domain"/>
    <property type="match status" value="1"/>
</dbReference>
<dbReference type="EC" id="3.4.11.4" evidence="8"/>
<dbReference type="EMBL" id="UGGP01000001">
    <property type="protein sequence ID" value="STO07917.1"/>
    <property type="molecule type" value="Genomic_DNA"/>
</dbReference>
<gene>
    <name evidence="8" type="primary">pepT_1</name>
    <name evidence="8" type="ORF">NCTC13163_01278</name>
</gene>
<dbReference type="SUPFAM" id="SSF53187">
    <property type="entry name" value="Zn-dependent exopeptidases"/>
    <property type="match status" value="1"/>
</dbReference>
<reference evidence="8 9" key="1">
    <citation type="submission" date="2018-06" db="EMBL/GenBank/DDBJ databases">
        <authorList>
            <consortium name="Pathogen Informatics"/>
            <person name="Doyle S."/>
        </authorList>
    </citation>
    <scope>NUCLEOTIDE SEQUENCE [LARGE SCALE GENOMIC DNA]</scope>
    <source>
        <strain evidence="8 9">NCTC13163</strain>
    </source>
</reference>
<keyword evidence="3 8" id="KW-0378">Hydrolase</keyword>
<dbReference type="Pfam" id="PF04389">
    <property type="entry name" value="Peptidase_M28"/>
    <property type="match status" value="1"/>
</dbReference>
<evidence type="ECO:0000256" key="3">
    <source>
        <dbReference type="ARBA" id="ARBA00022801"/>
    </source>
</evidence>
<feature type="domain" description="Peptidase M28" evidence="6">
    <location>
        <begin position="57"/>
        <end position="152"/>
    </location>
</feature>
<keyword evidence="4" id="KW-0862">Zinc</keyword>
<dbReference type="NCBIfam" id="TIGR01883">
    <property type="entry name" value="PepT-like"/>
    <property type="match status" value="1"/>
</dbReference>
<name>A0A377FSY0_9BACL</name>
<evidence type="ECO:0000259" key="7">
    <source>
        <dbReference type="Pfam" id="PF07687"/>
    </source>
</evidence>
<dbReference type="InterPro" id="IPR036264">
    <property type="entry name" value="Bact_exopeptidase_dim_dom"/>
</dbReference>
<feature type="domain" description="Peptidase M20 dimerisation" evidence="7">
    <location>
        <begin position="180"/>
        <end position="267"/>
    </location>
</feature>
<protein>
    <submittedName>
        <fullName evidence="8">Peptidase T</fullName>
        <ecNumber evidence="8">3.4.11.4</ecNumber>
    </submittedName>
</protein>
<dbReference type="Gene3D" id="3.40.630.10">
    <property type="entry name" value="Zn peptidases"/>
    <property type="match status" value="1"/>
</dbReference>